<dbReference type="Proteomes" id="UP001459277">
    <property type="component" value="Unassembled WGS sequence"/>
</dbReference>
<dbReference type="EMBL" id="JAZDWU010000004">
    <property type="protein sequence ID" value="KAL0004851.1"/>
    <property type="molecule type" value="Genomic_DNA"/>
</dbReference>
<evidence type="ECO:0000313" key="3">
    <source>
        <dbReference type="Proteomes" id="UP001459277"/>
    </source>
</evidence>
<gene>
    <name evidence="2" type="ORF">SO802_012412</name>
</gene>
<evidence type="ECO:0000259" key="1">
    <source>
        <dbReference type="Pfam" id="PF14392"/>
    </source>
</evidence>
<evidence type="ECO:0000313" key="2">
    <source>
        <dbReference type="EMBL" id="KAL0004851.1"/>
    </source>
</evidence>
<accession>A0AAW2D838</accession>
<organism evidence="2 3">
    <name type="scientific">Lithocarpus litseifolius</name>
    <dbReference type="NCBI Taxonomy" id="425828"/>
    <lineage>
        <taxon>Eukaryota</taxon>
        <taxon>Viridiplantae</taxon>
        <taxon>Streptophyta</taxon>
        <taxon>Embryophyta</taxon>
        <taxon>Tracheophyta</taxon>
        <taxon>Spermatophyta</taxon>
        <taxon>Magnoliopsida</taxon>
        <taxon>eudicotyledons</taxon>
        <taxon>Gunneridae</taxon>
        <taxon>Pentapetalae</taxon>
        <taxon>rosids</taxon>
        <taxon>fabids</taxon>
        <taxon>Fagales</taxon>
        <taxon>Fagaceae</taxon>
        <taxon>Lithocarpus</taxon>
    </lineage>
</organism>
<dbReference type="InterPro" id="IPR025836">
    <property type="entry name" value="Zn_knuckle_CX2CX4HX4C"/>
</dbReference>
<comment type="caution">
    <text evidence="2">The sequence shown here is derived from an EMBL/GenBank/DDBJ whole genome shotgun (WGS) entry which is preliminary data.</text>
</comment>
<dbReference type="AlphaFoldDB" id="A0AAW2D838"/>
<reference evidence="2 3" key="1">
    <citation type="submission" date="2024-01" db="EMBL/GenBank/DDBJ databases">
        <title>A telomere-to-telomere, gap-free genome of sweet tea (Lithocarpus litseifolius).</title>
        <authorList>
            <person name="Zhou J."/>
        </authorList>
    </citation>
    <scope>NUCLEOTIDE SEQUENCE [LARGE SCALE GENOMIC DNA]</scope>
    <source>
        <strain evidence="2">Zhou-2022a</strain>
        <tissue evidence="2">Leaf</tissue>
    </source>
</reference>
<dbReference type="Pfam" id="PF14392">
    <property type="entry name" value="zf-CCHC_4"/>
    <property type="match status" value="1"/>
</dbReference>
<proteinExistence type="predicted"/>
<sequence>MQGPRTFDKYLIVLYQLVAEATVDNATFDRSSFWVQIHGLQLRRTSMENAAVISQTMWTIECVEELEIGDYRGRCMRVGVNIDITQPLCRGRMMSGGGPNPQWVSFQYEWLAIFDYWCGLLNYDEKDCKLWLDSNGRL</sequence>
<feature type="domain" description="Zinc knuckle CX2CX4HX4C" evidence="1">
    <location>
        <begin position="82"/>
        <end position="129"/>
    </location>
</feature>
<name>A0AAW2D838_9ROSI</name>
<protein>
    <recommendedName>
        <fullName evidence="1">Zinc knuckle CX2CX4HX4C domain-containing protein</fullName>
    </recommendedName>
</protein>
<keyword evidence="3" id="KW-1185">Reference proteome</keyword>